<comment type="similarity">
    <text evidence="1">Belongs to the class-IV pyridoxal-phosphate-dependent aminotransferase family.</text>
</comment>
<evidence type="ECO:0000313" key="3">
    <source>
        <dbReference type="Proteomes" id="UP000094236"/>
    </source>
</evidence>
<keyword evidence="3" id="KW-1185">Reference proteome</keyword>
<reference evidence="3" key="1">
    <citation type="submission" date="2016-05" db="EMBL/GenBank/DDBJ databases">
        <title>Comparative genomics of biotechnologically important yeasts.</title>
        <authorList>
            <consortium name="DOE Joint Genome Institute"/>
            <person name="Riley R."/>
            <person name="Haridas S."/>
            <person name="Wolfe K.H."/>
            <person name="Lopes M.R."/>
            <person name="Hittinger C.T."/>
            <person name="Goker M."/>
            <person name="Salamov A."/>
            <person name="Wisecaver J."/>
            <person name="Long T.M."/>
            <person name="Aerts A.L."/>
            <person name="Barry K."/>
            <person name="Choi C."/>
            <person name="Clum A."/>
            <person name="Coughlan A.Y."/>
            <person name="Deshpande S."/>
            <person name="Douglass A.P."/>
            <person name="Hanson S.J."/>
            <person name="Klenk H.-P."/>
            <person name="Labutti K."/>
            <person name="Lapidus A."/>
            <person name="Lindquist E."/>
            <person name="Lipzen A."/>
            <person name="Meier-Kolthoff J.P."/>
            <person name="Ohm R.A."/>
            <person name="Otillar R.P."/>
            <person name="Pangilinan J."/>
            <person name="Peng Y."/>
            <person name="Rokas A."/>
            <person name="Rosa C.A."/>
            <person name="Scheuner C."/>
            <person name="Sibirny A.A."/>
            <person name="Slot J.C."/>
            <person name="Stielow J.B."/>
            <person name="Sun H."/>
            <person name="Kurtzman C.P."/>
            <person name="Blackwell M."/>
            <person name="Grigoriev I.V."/>
            <person name="Jeffries T.W."/>
        </authorList>
    </citation>
    <scope>NUCLEOTIDE SEQUENCE [LARGE SCALE GENOMIC DNA]</scope>
    <source>
        <strain evidence="3">NRRL Y-2460</strain>
    </source>
</reference>
<dbReference type="Gene3D" id="3.30.470.10">
    <property type="match status" value="1"/>
</dbReference>
<dbReference type="Gene3D" id="3.20.10.10">
    <property type="entry name" value="D-amino Acid Aminotransferase, subunit A, domain 2"/>
    <property type="match status" value="1"/>
</dbReference>
<accession>A0A1E4U057</accession>
<gene>
    <name evidence="2" type="ORF">PACTADRAFT_38573</name>
</gene>
<sequence>MIIIPSSQFFLFDEHLHRLQYTLKFFKWNFKLTKQYFLSKLNESIQYLDHNQPYRIKVTVNKKGELRVDVLETEVRPNLMIGLLNPNDQQTIWKVYIDSAPTLISPFTSFKTTKRDHYNESRKRTLNFTETIPPKDQEVLIYNAAGQIMEGSITNVAFKRKRFDEVNSAFIERWVTPPLSTGCLCGVVRHMLVRKNIVEEEPILLKDVKVGEEVLLFNSLMGVVKGIICEDWRKNIN</sequence>
<dbReference type="PANTHER" id="PTHR42743:SF11">
    <property type="entry name" value="AMINODEOXYCHORISMATE LYASE"/>
    <property type="match status" value="1"/>
</dbReference>
<proteinExistence type="inferred from homology"/>
<organism evidence="2 3">
    <name type="scientific">Pachysolen tannophilus NRRL Y-2460</name>
    <dbReference type="NCBI Taxonomy" id="669874"/>
    <lineage>
        <taxon>Eukaryota</taxon>
        <taxon>Fungi</taxon>
        <taxon>Dikarya</taxon>
        <taxon>Ascomycota</taxon>
        <taxon>Saccharomycotina</taxon>
        <taxon>Pichiomycetes</taxon>
        <taxon>Pachysolenaceae</taxon>
        <taxon>Pachysolen</taxon>
    </lineage>
</organism>
<dbReference type="InterPro" id="IPR050571">
    <property type="entry name" value="Class-IV_PLP-Dep_Aminotrnsfr"/>
</dbReference>
<evidence type="ECO:0008006" key="4">
    <source>
        <dbReference type="Google" id="ProtNLM"/>
    </source>
</evidence>
<dbReference type="InterPro" id="IPR001544">
    <property type="entry name" value="Aminotrans_IV"/>
</dbReference>
<name>A0A1E4U057_PACTA</name>
<dbReference type="GO" id="GO:0003824">
    <property type="term" value="F:catalytic activity"/>
    <property type="evidence" value="ECO:0007669"/>
    <property type="project" value="InterPro"/>
</dbReference>
<dbReference type="InterPro" id="IPR043132">
    <property type="entry name" value="BCAT-like_C"/>
</dbReference>
<dbReference type="OrthoDB" id="5288718at2759"/>
<dbReference type="AlphaFoldDB" id="A0A1E4U057"/>
<evidence type="ECO:0000256" key="1">
    <source>
        <dbReference type="ARBA" id="ARBA00009320"/>
    </source>
</evidence>
<protein>
    <recommendedName>
        <fullName evidence="4">Aminodeoxychorismate lyase</fullName>
    </recommendedName>
</protein>
<dbReference type="PANTHER" id="PTHR42743">
    <property type="entry name" value="AMINO-ACID AMINOTRANSFERASE"/>
    <property type="match status" value="1"/>
</dbReference>
<dbReference type="SUPFAM" id="SSF56752">
    <property type="entry name" value="D-aminoacid aminotransferase-like PLP-dependent enzymes"/>
    <property type="match status" value="1"/>
</dbReference>
<dbReference type="Pfam" id="PF01063">
    <property type="entry name" value="Aminotran_4"/>
    <property type="match status" value="1"/>
</dbReference>
<dbReference type="STRING" id="669874.A0A1E4U057"/>
<dbReference type="EMBL" id="KV454012">
    <property type="protein sequence ID" value="ODV97308.1"/>
    <property type="molecule type" value="Genomic_DNA"/>
</dbReference>
<evidence type="ECO:0000313" key="2">
    <source>
        <dbReference type="EMBL" id="ODV97308.1"/>
    </source>
</evidence>
<dbReference type="GO" id="GO:0046394">
    <property type="term" value="P:carboxylic acid biosynthetic process"/>
    <property type="evidence" value="ECO:0007669"/>
    <property type="project" value="UniProtKB-ARBA"/>
</dbReference>
<dbReference type="InterPro" id="IPR036038">
    <property type="entry name" value="Aminotransferase-like"/>
</dbReference>
<dbReference type="Proteomes" id="UP000094236">
    <property type="component" value="Unassembled WGS sequence"/>
</dbReference>
<dbReference type="InterPro" id="IPR043131">
    <property type="entry name" value="BCAT-like_N"/>
</dbReference>